<dbReference type="EMBL" id="DSQF01000020">
    <property type="protein sequence ID" value="HGZ43785.1"/>
    <property type="molecule type" value="Genomic_DNA"/>
</dbReference>
<feature type="transmembrane region" description="Helical" evidence="1">
    <location>
        <begin position="15"/>
        <end position="33"/>
    </location>
</feature>
<keyword evidence="1" id="KW-0812">Transmembrane</keyword>
<evidence type="ECO:0008006" key="3">
    <source>
        <dbReference type="Google" id="ProtNLM"/>
    </source>
</evidence>
<sequence length="187" mass="19708">MTTGATRREILVTRLGWGLAAVSLAALGVVWGLDRTRVREAPRWDPARFVALAGGAPAPGAGVSEGAETAGSIPAVRAGPASPAEVWAVAVNPECPSCLASLRAARAVRDRERSPLAVVALVVDTPQRPAPQVARALAAAADGVWWDRENRWRRRWGHRVYGEVLCFGPDGALLRVLGPLAAEDGAR</sequence>
<evidence type="ECO:0000313" key="2">
    <source>
        <dbReference type="EMBL" id="HGZ43785.1"/>
    </source>
</evidence>
<name>A0A832MLK1_UNCEI</name>
<organism evidence="2">
    <name type="scientific">Eiseniibacteriota bacterium</name>
    <dbReference type="NCBI Taxonomy" id="2212470"/>
    <lineage>
        <taxon>Bacteria</taxon>
        <taxon>Candidatus Eiseniibacteriota</taxon>
    </lineage>
</organism>
<keyword evidence="1" id="KW-1133">Transmembrane helix</keyword>
<evidence type="ECO:0000256" key="1">
    <source>
        <dbReference type="SAM" id="Phobius"/>
    </source>
</evidence>
<gene>
    <name evidence="2" type="ORF">ENR23_10240</name>
</gene>
<comment type="caution">
    <text evidence="2">The sequence shown here is derived from an EMBL/GenBank/DDBJ whole genome shotgun (WGS) entry which is preliminary data.</text>
</comment>
<keyword evidence="1" id="KW-0472">Membrane</keyword>
<proteinExistence type="predicted"/>
<reference evidence="2" key="1">
    <citation type="journal article" date="2020" name="mSystems">
        <title>Genome- and Community-Level Interaction Insights into Carbon Utilization and Element Cycling Functions of Hydrothermarchaeota in Hydrothermal Sediment.</title>
        <authorList>
            <person name="Zhou Z."/>
            <person name="Liu Y."/>
            <person name="Xu W."/>
            <person name="Pan J."/>
            <person name="Luo Z.H."/>
            <person name="Li M."/>
        </authorList>
    </citation>
    <scope>NUCLEOTIDE SEQUENCE [LARGE SCALE GENOMIC DNA]</scope>
    <source>
        <strain evidence="2">SpSt-381</strain>
    </source>
</reference>
<accession>A0A832MLK1</accession>
<protein>
    <recommendedName>
        <fullName evidence="3">Redoxin domain-containing protein</fullName>
    </recommendedName>
</protein>
<dbReference type="AlphaFoldDB" id="A0A832MLK1"/>